<dbReference type="PATRIC" id="fig|1609559.3.peg.1274"/>
<sequence>MEIFTIGIKVPCDRKGVILRKLANLVEGRIKKAKLLPPDNFGYNEIIINLETKNPQKVITEITKIGKIEYLGH</sequence>
<keyword evidence="4" id="KW-1185">Reference proteome</keyword>
<evidence type="ECO:0008006" key="5">
    <source>
        <dbReference type="Google" id="ProtNLM"/>
    </source>
</evidence>
<accession>A0A127B9S0</accession>
<name>A0A127B9S0_9EURY</name>
<evidence type="ECO:0000313" key="3">
    <source>
        <dbReference type="Proteomes" id="UP000070587"/>
    </source>
</evidence>
<reference evidence="3" key="1">
    <citation type="submission" date="2015-02" db="EMBL/GenBank/DDBJ databases">
        <title>Pyrococcus kukulkanii sp. nov., a novel hyperthermophilic archaeon isolated from a deep-sea hydrothermal vent at the Guaymas Basin.</title>
        <authorList>
            <person name="Oger P.M."/>
            <person name="Callac N."/>
            <person name="Jebbar M."/>
            <person name="Godfroy A."/>
        </authorList>
    </citation>
    <scope>NUCLEOTIDE SEQUENCE [LARGE SCALE GENOMIC DNA]</scope>
    <source>
        <strain evidence="3">NCB100</strain>
    </source>
</reference>
<organism evidence="1 3">
    <name type="scientific">Pyrococcus kukulkanii</name>
    <dbReference type="NCBI Taxonomy" id="1609559"/>
    <lineage>
        <taxon>Archaea</taxon>
        <taxon>Methanobacteriati</taxon>
        <taxon>Methanobacteriota</taxon>
        <taxon>Thermococci</taxon>
        <taxon>Thermococcales</taxon>
        <taxon>Thermococcaceae</taxon>
        <taxon>Pyrococcus</taxon>
    </lineage>
</organism>
<dbReference type="AlphaFoldDB" id="A0A127B9S0"/>
<reference evidence="2 4" key="3">
    <citation type="submission" date="2023-03" db="EMBL/GenBank/DDBJ databases">
        <title>Speciation in Pyrococcus: adaptation to high temperature as a mechanism.</title>
        <authorList>
            <person name="Gu J."/>
        </authorList>
    </citation>
    <scope>NUCLEOTIDE SEQUENCE [LARGE SCALE GENOMIC DNA]</scope>
    <source>
        <strain evidence="2 4">LMOA34</strain>
    </source>
</reference>
<dbReference type="EMBL" id="CP010835">
    <property type="protein sequence ID" value="AMM54093.1"/>
    <property type="molecule type" value="Genomic_DNA"/>
</dbReference>
<dbReference type="Proteomes" id="UP001571980">
    <property type="component" value="Unassembled WGS sequence"/>
</dbReference>
<dbReference type="KEGG" id="pyc:TQ32_06090"/>
<dbReference type="Proteomes" id="UP000070587">
    <property type="component" value="Chromosome"/>
</dbReference>
<proteinExistence type="predicted"/>
<dbReference type="OrthoDB" id="86222at2157"/>
<gene>
    <name evidence="2" type="ORF">P8X34_04895</name>
    <name evidence="1" type="ORF">TQ32_06090</name>
</gene>
<dbReference type="STRING" id="1609559.TQ32_06090"/>
<dbReference type="GeneID" id="28491386"/>
<protein>
    <recommendedName>
        <fullName evidence="5">Acetolactate synthase</fullName>
    </recommendedName>
</protein>
<evidence type="ECO:0000313" key="4">
    <source>
        <dbReference type="Proteomes" id="UP001571980"/>
    </source>
</evidence>
<evidence type="ECO:0000313" key="1">
    <source>
        <dbReference type="EMBL" id="AMM54093.1"/>
    </source>
</evidence>
<dbReference type="EMBL" id="JARRIG010000003">
    <property type="protein sequence ID" value="MFA4804078.1"/>
    <property type="molecule type" value="Genomic_DNA"/>
</dbReference>
<evidence type="ECO:0000313" key="2">
    <source>
        <dbReference type="EMBL" id="MFA4804078.1"/>
    </source>
</evidence>
<dbReference type="RefSeq" id="WP_068322288.1">
    <property type="nucleotide sequence ID" value="NZ_CP010835.1"/>
</dbReference>
<reference evidence="1 3" key="2">
    <citation type="journal article" date="2016" name="Int. J. Syst. Evol. Microbiol.">
        <title>Pyrococcus kukulkanii sp. nov., a hyperthermophilic, piezophilic archaeon isolated from a deep-sea hydrothermal vent.</title>
        <authorList>
            <person name="Callac N."/>
            <person name="Oger P."/>
            <person name="Lesongeur F."/>
            <person name="Rattray J.E."/>
            <person name="Vannier P."/>
            <person name="Michoud G."/>
            <person name="Beauverger M."/>
            <person name="Gayet N."/>
            <person name="Rouxel O."/>
            <person name="Jebbar M."/>
            <person name="Godfroy A."/>
        </authorList>
    </citation>
    <scope>NUCLEOTIDE SEQUENCE [LARGE SCALE GENOMIC DNA]</scope>
    <source>
        <strain evidence="1 3">NCB100</strain>
    </source>
</reference>